<dbReference type="GO" id="GO:0008270">
    <property type="term" value="F:zinc ion binding"/>
    <property type="evidence" value="ECO:0007669"/>
    <property type="project" value="TreeGrafter"/>
</dbReference>
<accession>A0A3B1B744</accession>
<protein>
    <submittedName>
        <fullName evidence="2">DNA polymerase X family</fullName>
    </submittedName>
</protein>
<proteinExistence type="predicted"/>
<organism evidence="2">
    <name type="scientific">hydrothermal vent metagenome</name>
    <dbReference type="NCBI Taxonomy" id="652676"/>
    <lineage>
        <taxon>unclassified sequences</taxon>
        <taxon>metagenomes</taxon>
        <taxon>ecological metagenomes</taxon>
    </lineage>
</organism>
<dbReference type="PANTHER" id="PTHR36928:SF1">
    <property type="entry name" value="PHOSPHATASE YCDX-RELATED"/>
    <property type="match status" value="1"/>
</dbReference>
<dbReference type="InterPro" id="IPR010996">
    <property type="entry name" value="HHH_MUS81"/>
</dbReference>
<sequence length="194" mass="22022">MPVHNEDIAVIFEEMADLLEIENANPFRVRAYCNAARTVRGLGCELSTMVAMGYDLTRLPGIAKDLSAKKRGFRYIAITDYTRNLGLARGLDPERLRQQIEEIDRLNEKLDSLSILKGSEVDILEDGRLDLPNDILSQLDLVIGAVHSKFHLSRSRQTTRICRAMESKYFTLLAHPSDDCCWSVMPMMWTCCVL</sequence>
<gene>
    <name evidence="2" type="ORF">MNBD_GAMMA24-1287</name>
</gene>
<dbReference type="InterPro" id="IPR050243">
    <property type="entry name" value="PHP_phosphatase"/>
</dbReference>
<dbReference type="PANTHER" id="PTHR36928">
    <property type="entry name" value="PHOSPHATASE YCDX-RELATED"/>
    <property type="match status" value="1"/>
</dbReference>
<dbReference type="SUPFAM" id="SSF47802">
    <property type="entry name" value="DNA polymerase beta, N-terminal domain-like"/>
    <property type="match status" value="1"/>
</dbReference>
<feature type="domain" description="Crossover junction endonuclease MUS81-like HHH" evidence="1">
    <location>
        <begin position="4"/>
        <end position="69"/>
    </location>
</feature>
<dbReference type="AlphaFoldDB" id="A0A3B1B744"/>
<dbReference type="GO" id="GO:0005829">
    <property type="term" value="C:cytosol"/>
    <property type="evidence" value="ECO:0007669"/>
    <property type="project" value="TreeGrafter"/>
</dbReference>
<dbReference type="Pfam" id="PF14716">
    <property type="entry name" value="HHH_8"/>
    <property type="match status" value="1"/>
</dbReference>
<reference evidence="2" key="1">
    <citation type="submission" date="2018-06" db="EMBL/GenBank/DDBJ databases">
        <authorList>
            <person name="Zhirakovskaya E."/>
        </authorList>
    </citation>
    <scope>NUCLEOTIDE SEQUENCE</scope>
</reference>
<evidence type="ECO:0000259" key="1">
    <source>
        <dbReference type="Pfam" id="PF14716"/>
    </source>
</evidence>
<name>A0A3B1B744_9ZZZZ</name>
<dbReference type="SUPFAM" id="SSF89550">
    <property type="entry name" value="PHP domain-like"/>
    <property type="match status" value="1"/>
</dbReference>
<dbReference type="Gene3D" id="3.20.20.140">
    <property type="entry name" value="Metal-dependent hydrolases"/>
    <property type="match status" value="1"/>
</dbReference>
<dbReference type="GO" id="GO:0042578">
    <property type="term" value="F:phosphoric ester hydrolase activity"/>
    <property type="evidence" value="ECO:0007669"/>
    <property type="project" value="TreeGrafter"/>
</dbReference>
<evidence type="ECO:0000313" key="2">
    <source>
        <dbReference type="EMBL" id="VAX14059.1"/>
    </source>
</evidence>
<dbReference type="InterPro" id="IPR027421">
    <property type="entry name" value="DNA_pol_lamdba_lyase_dom_sf"/>
</dbReference>
<dbReference type="EMBL" id="UOFZ01000155">
    <property type="protein sequence ID" value="VAX14059.1"/>
    <property type="molecule type" value="Genomic_DNA"/>
</dbReference>
<dbReference type="InterPro" id="IPR016195">
    <property type="entry name" value="Pol/histidinol_Pase-like"/>
</dbReference>
<dbReference type="Gene3D" id="1.10.150.110">
    <property type="entry name" value="DNA polymerase beta, N-terminal domain-like"/>
    <property type="match status" value="1"/>
</dbReference>